<dbReference type="PANTHER" id="PTHR21047:SF2">
    <property type="entry name" value="THYMIDINE DIPHOSPHO-4-KETO-RHAMNOSE 3,5-EPIMERASE"/>
    <property type="match status" value="1"/>
</dbReference>
<evidence type="ECO:0000256" key="4">
    <source>
        <dbReference type="ARBA" id="ARBA00019595"/>
    </source>
</evidence>
<dbReference type="NCBIfam" id="TIGR01221">
    <property type="entry name" value="rmlC"/>
    <property type="match status" value="1"/>
</dbReference>
<evidence type="ECO:0000313" key="9">
    <source>
        <dbReference type="EMBL" id="PZR13486.1"/>
    </source>
</evidence>
<gene>
    <name evidence="9" type="primary">rfbC</name>
    <name evidence="9" type="ORF">DI536_12055</name>
</gene>
<evidence type="ECO:0000256" key="3">
    <source>
        <dbReference type="ARBA" id="ARBA00012098"/>
    </source>
</evidence>
<evidence type="ECO:0000256" key="1">
    <source>
        <dbReference type="ARBA" id="ARBA00001298"/>
    </source>
</evidence>
<dbReference type="GO" id="GO:0005829">
    <property type="term" value="C:cytosol"/>
    <property type="evidence" value="ECO:0007669"/>
    <property type="project" value="TreeGrafter"/>
</dbReference>
<evidence type="ECO:0000313" key="10">
    <source>
        <dbReference type="Proteomes" id="UP000249061"/>
    </source>
</evidence>
<dbReference type="EC" id="5.1.3.13" evidence="3 8"/>
<evidence type="ECO:0000256" key="8">
    <source>
        <dbReference type="RuleBase" id="RU364069"/>
    </source>
</evidence>
<dbReference type="InterPro" id="IPR011051">
    <property type="entry name" value="RmlC_Cupin_sf"/>
</dbReference>
<keyword evidence="8" id="KW-0413">Isomerase</keyword>
<evidence type="ECO:0000256" key="6">
    <source>
        <dbReference type="PIRSR" id="PIRSR600888-2"/>
    </source>
</evidence>
<proteinExistence type="inferred from homology"/>
<dbReference type="GO" id="GO:0019305">
    <property type="term" value="P:dTDP-rhamnose biosynthetic process"/>
    <property type="evidence" value="ECO:0007669"/>
    <property type="project" value="UniProtKB-UniRule"/>
</dbReference>
<feature type="binding site" evidence="6">
    <location>
        <begin position="46"/>
        <end position="48"/>
    </location>
    <ligand>
        <name>substrate</name>
    </ligand>
</feature>
<comment type="function">
    <text evidence="2 8">Catalyzes the epimerization of the C3' and C5'positions of dTDP-6-deoxy-D-xylo-4-hexulose, forming dTDP-6-deoxy-L-lyxo-4-hexulose.</text>
</comment>
<feature type="binding site" evidence="6">
    <location>
        <position position="164"/>
    </location>
    <ligand>
        <name>substrate</name>
    </ligand>
</feature>
<comment type="pathway">
    <text evidence="8">Carbohydrate biosynthesis; dTDP-L-rhamnose biosynthesis.</text>
</comment>
<organism evidence="9 10">
    <name type="scientific">Archangium gephyra</name>
    <dbReference type="NCBI Taxonomy" id="48"/>
    <lineage>
        <taxon>Bacteria</taxon>
        <taxon>Pseudomonadati</taxon>
        <taxon>Myxococcota</taxon>
        <taxon>Myxococcia</taxon>
        <taxon>Myxococcales</taxon>
        <taxon>Cystobacterineae</taxon>
        <taxon>Archangiaceae</taxon>
        <taxon>Archangium</taxon>
    </lineage>
</organism>
<evidence type="ECO:0000256" key="7">
    <source>
        <dbReference type="PIRSR" id="PIRSR600888-3"/>
    </source>
</evidence>
<feature type="active site" description="Proton acceptor" evidence="5">
    <location>
        <position position="61"/>
    </location>
</feature>
<feature type="binding site" evidence="6">
    <location>
        <position position="23"/>
    </location>
    <ligand>
        <name>substrate</name>
    </ligand>
</feature>
<comment type="catalytic activity">
    <reaction evidence="1 8">
        <text>dTDP-4-dehydro-6-deoxy-alpha-D-glucose = dTDP-4-dehydro-beta-L-rhamnose</text>
        <dbReference type="Rhea" id="RHEA:16969"/>
        <dbReference type="ChEBI" id="CHEBI:57649"/>
        <dbReference type="ChEBI" id="CHEBI:62830"/>
        <dbReference type="EC" id="5.1.3.13"/>
    </reaction>
</comment>
<dbReference type="Proteomes" id="UP000249061">
    <property type="component" value="Unassembled WGS sequence"/>
</dbReference>
<evidence type="ECO:0000256" key="5">
    <source>
        <dbReference type="PIRSR" id="PIRSR600888-1"/>
    </source>
</evidence>
<reference evidence="9 10" key="1">
    <citation type="submission" date="2017-08" db="EMBL/GenBank/DDBJ databases">
        <title>Infants hospitalized years apart are colonized by the same room-sourced microbial strains.</title>
        <authorList>
            <person name="Brooks B."/>
            <person name="Olm M.R."/>
            <person name="Firek B.A."/>
            <person name="Baker R."/>
            <person name="Thomas B.C."/>
            <person name="Morowitz M.J."/>
            <person name="Banfield J.F."/>
        </authorList>
    </citation>
    <scope>NUCLEOTIDE SEQUENCE [LARGE SCALE GENOMIC DNA]</scope>
    <source>
        <strain evidence="9">S2_003_000_R2_14</strain>
    </source>
</reference>
<comment type="caution">
    <text evidence="9">The sequence shown here is derived from an EMBL/GenBank/DDBJ whole genome shotgun (WGS) entry which is preliminary data.</text>
</comment>
<protein>
    <recommendedName>
        <fullName evidence="4 8">dTDP-4-dehydrorhamnose 3,5-epimerase</fullName>
        <ecNumber evidence="3 8">5.1.3.13</ecNumber>
    </recommendedName>
    <alternativeName>
        <fullName evidence="8">Thymidine diphospho-4-keto-rhamnose 3,5-epimerase</fullName>
    </alternativeName>
</protein>
<dbReference type="InterPro" id="IPR014710">
    <property type="entry name" value="RmlC-like_jellyroll"/>
</dbReference>
<feature type="binding site" evidence="6">
    <location>
        <position position="70"/>
    </location>
    <ligand>
        <name>substrate</name>
    </ligand>
</feature>
<feature type="binding site" evidence="6">
    <location>
        <position position="117"/>
    </location>
    <ligand>
        <name>substrate</name>
    </ligand>
</feature>
<dbReference type="InterPro" id="IPR000888">
    <property type="entry name" value="RmlC-like"/>
</dbReference>
<feature type="binding site" evidence="6">
    <location>
        <position position="28"/>
    </location>
    <ligand>
        <name>substrate</name>
    </ligand>
</feature>
<dbReference type="UniPathway" id="UPA00124"/>
<sequence>MNVDTTPLPGVLLITPRVFGDARGFFLETFSAQKYAQHGISEPFVQDNWSRSAKNILRGLHFQHPQGQGKLVSCTRGAVYDVAVDVRLGSPHFGKWFGVELSEENKQQLWIPPGFAHGFCVLSEQADFLYKCTALYAPEYEQSVLWNDPAIGVQWPVKEPLLSKKDMEAPTLDNIRRLPEFTGSR</sequence>
<dbReference type="GO" id="GO:0008830">
    <property type="term" value="F:dTDP-4-dehydrorhamnose 3,5-epimerase activity"/>
    <property type="evidence" value="ECO:0007669"/>
    <property type="project" value="UniProtKB-UniRule"/>
</dbReference>
<comment type="subunit">
    <text evidence="8">Homodimer.</text>
</comment>
<feature type="site" description="Participates in a stacking interaction with the thymidine ring of dTDP-4-oxo-6-deoxyglucose" evidence="7">
    <location>
        <position position="136"/>
    </location>
</feature>
<dbReference type="AlphaFoldDB" id="A0A2W5TL25"/>
<feature type="active site" description="Proton donor" evidence="5">
    <location>
        <position position="130"/>
    </location>
</feature>
<dbReference type="Gene3D" id="2.60.120.10">
    <property type="entry name" value="Jelly Rolls"/>
    <property type="match status" value="1"/>
</dbReference>
<comment type="similarity">
    <text evidence="8">Belongs to the dTDP-4-dehydrorhamnose 3,5-epimerase family.</text>
</comment>
<name>A0A2W5TL25_9BACT</name>
<dbReference type="EMBL" id="QFQP01000009">
    <property type="protein sequence ID" value="PZR13486.1"/>
    <property type="molecule type" value="Genomic_DNA"/>
</dbReference>
<dbReference type="GO" id="GO:0000271">
    <property type="term" value="P:polysaccharide biosynthetic process"/>
    <property type="evidence" value="ECO:0007669"/>
    <property type="project" value="TreeGrafter"/>
</dbReference>
<feature type="binding site" evidence="6">
    <location>
        <position position="58"/>
    </location>
    <ligand>
        <name>substrate</name>
    </ligand>
</feature>
<dbReference type="PANTHER" id="PTHR21047">
    <property type="entry name" value="DTDP-6-DEOXY-D-GLUCOSE-3,5 EPIMERASE"/>
    <property type="match status" value="1"/>
</dbReference>
<dbReference type="Pfam" id="PF00908">
    <property type="entry name" value="dTDP_sugar_isom"/>
    <property type="match status" value="1"/>
</dbReference>
<accession>A0A2W5TL25</accession>
<dbReference type="CDD" id="cd00438">
    <property type="entry name" value="cupin_RmlC"/>
    <property type="match status" value="1"/>
</dbReference>
<evidence type="ECO:0000256" key="2">
    <source>
        <dbReference type="ARBA" id="ARBA00001997"/>
    </source>
</evidence>
<feature type="binding site" evidence="6">
    <location>
        <position position="141"/>
    </location>
    <ligand>
        <name>substrate</name>
    </ligand>
</feature>
<dbReference type="SUPFAM" id="SSF51182">
    <property type="entry name" value="RmlC-like cupins"/>
    <property type="match status" value="1"/>
</dbReference>